<reference key="2">
    <citation type="submission" date="2011-02" db="EMBL/GenBank/DDBJ databases">
        <title>Genome sequence of Microbacterium testaceum StLB037.</title>
        <authorList>
            <person name="Morohoshi T."/>
            <person name="Wang W.Z."/>
            <person name="Someya N."/>
            <person name="Ikeda T."/>
        </authorList>
    </citation>
    <scope>NUCLEOTIDE SEQUENCE</scope>
    <source>
        <strain>StLB037</strain>
    </source>
</reference>
<name>E8NB56_MICTS</name>
<dbReference type="HOGENOM" id="CLU_1851039_0_0_11"/>
<reference evidence="1 2" key="1">
    <citation type="journal article" date="2011" name="J. Bacteriol.">
        <title>Genome sequence of Microbacterium testaceum StLB037, an N-acylhomoserine lactone-degrading bacterium isolated from potato leaves.</title>
        <authorList>
            <person name="Morohoshi T."/>
            <person name="Wang W.-Z."/>
            <person name="Someya N."/>
            <person name="Ikeda T."/>
        </authorList>
    </citation>
    <scope>NUCLEOTIDE SEQUENCE [LARGE SCALE GENOMIC DNA]</scope>
    <source>
        <strain evidence="1 2">StLB037</strain>
    </source>
</reference>
<accession>E8NB56</accession>
<dbReference type="KEGG" id="mts:MTES_1739"/>
<dbReference type="STRING" id="979556.MTES_1739"/>
<proteinExistence type="predicted"/>
<evidence type="ECO:0000313" key="1">
    <source>
        <dbReference type="EMBL" id="BAJ74703.1"/>
    </source>
</evidence>
<dbReference type="Proteomes" id="UP000008975">
    <property type="component" value="Chromosome"/>
</dbReference>
<evidence type="ECO:0000313" key="2">
    <source>
        <dbReference type="Proteomes" id="UP000008975"/>
    </source>
</evidence>
<dbReference type="eggNOG" id="ENOG502ZFNF">
    <property type="taxonomic scope" value="Bacteria"/>
</dbReference>
<organism evidence="1 2">
    <name type="scientific">Microbacterium testaceum (strain StLB037)</name>
    <dbReference type="NCBI Taxonomy" id="979556"/>
    <lineage>
        <taxon>Bacteria</taxon>
        <taxon>Bacillati</taxon>
        <taxon>Actinomycetota</taxon>
        <taxon>Actinomycetes</taxon>
        <taxon>Micrococcales</taxon>
        <taxon>Microbacteriaceae</taxon>
        <taxon>Microbacterium</taxon>
    </lineage>
</organism>
<gene>
    <name evidence="1" type="ordered locus">MTES_1739</name>
</gene>
<dbReference type="AlphaFoldDB" id="E8NB56"/>
<dbReference type="EMBL" id="AP012052">
    <property type="protein sequence ID" value="BAJ74703.1"/>
    <property type="molecule type" value="Genomic_DNA"/>
</dbReference>
<sequence length="140" mass="15214">MPAMTLSALRDDALRVADDVTEVRLSLPWIRSLPLASLIEPLVNLDGEPHEPSIVLGERRIAPADLGAEDAWWYLQDRVVLEIPDATTPGIHEVSVSFRLEIPYLPGGPDAPLRLPFSVTRTLETRAAAASVSRDVGEAA</sequence>
<protein>
    <submittedName>
        <fullName evidence="1">Aspartyl/asparaginyl-tRNA synthetase</fullName>
    </submittedName>
</protein>